<comment type="caution">
    <text evidence="3">The sequence shown here is derived from an EMBL/GenBank/DDBJ whole genome shotgun (WGS) entry which is preliminary data.</text>
</comment>
<reference evidence="3 4" key="1">
    <citation type="submission" date="2023-07" db="EMBL/GenBank/DDBJ databases">
        <title>Genomic Encyclopedia of Type Strains, Phase IV (KMG-IV): sequencing the most valuable type-strain genomes for metagenomic binning, comparative biology and taxonomic classification.</title>
        <authorList>
            <person name="Goeker M."/>
        </authorList>
    </citation>
    <scope>NUCLEOTIDE SEQUENCE [LARGE SCALE GENOMIC DNA]</scope>
    <source>
        <strain evidence="3 4">DSM 22616</strain>
    </source>
</reference>
<proteinExistence type="predicted"/>
<dbReference type="Pfam" id="PF02272">
    <property type="entry name" value="DHHA1"/>
    <property type="match status" value="1"/>
</dbReference>
<dbReference type="EC" id="3.1.13.3" evidence="3"/>
<protein>
    <submittedName>
        <fullName evidence="3">Phosphoesterase RecJ-like protein</fullName>
        <ecNumber evidence="3">3.1.13.3</ecNumber>
        <ecNumber evidence="3">3.1.3.7</ecNumber>
    </submittedName>
</protein>
<dbReference type="EMBL" id="JAUSTN010000001">
    <property type="protein sequence ID" value="MDQ0274069.1"/>
    <property type="molecule type" value="Genomic_DNA"/>
</dbReference>
<keyword evidence="3" id="KW-0378">Hydrolase</keyword>
<organism evidence="3 4">
    <name type="scientific">Peptoniphilus koenoeneniae</name>
    <dbReference type="NCBI Taxonomy" id="507751"/>
    <lineage>
        <taxon>Bacteria</taxon>
        <taxon>Bacillati</taxon>
        <taxon>Bacillota</taxon>
        <taxon>Tissierellia</taxon>
        <taxon>Tissierellales</taxon>
        <taxon>Peptoniphilaceae</taxon>
        <taxon>Peptoniphilus</taxon>
    </lineage>
</organism>
<dbReference type="PANTHER" id="PTHR47618">
    <property type="entry name" value="BIFUNCTIONAL OLIGORIBONUCLEASE AND PAP PHOSPHATASE NRNA"/>
    <property type="match status" value="1"/>
</dbReference>
<evidence type="ECO:0000259" key="2">
    <source>
        <dbReference type="Pfam" id="PF02272"/>
    </source>
</evidence>
<dbReference type="InterPro" id="IPR001667">
    <property type="entry name" value="DDH_dom"/>
</dbReference>
<evidence type="ECO:0000259" key="1">
    <source>
        <dbReference type="Pfam" id="PF01368"/>
    </source>
</evidence>
<dbReference type="PANTHER" id="PTHR47618:SF1">
    <property type="entry name" value="BIFUNCTIONAL OLIGORIBONUCLEASE AND PAP PHOSPHATASE NRNA"/>
    <property type="match status" value="1"/>
</dbReference>
<name>A0ABU0AT79_9FIRM</name>
<gene>
    <name evidence="3" type="ORF">J2S72_000065</name>
</gene>
<evidence type="ECO:0000313" key="4">
    <source>
        <dbReference type="Proteomes" id="UP001236559"/>
    </source>
</evidence>
<dbReference type="InterPro" id="IPR003156">
    <property type="entry name" value="DHHA1_dom"/>
</dbReference>
<dbReference type="InterPro" id="IPR038763">
    <property type="entry name" value="DHH_sf"/>
</dbReference>
<dbReference type="GO" id="GO:0008441">
    <property type="term" value="F:3'(2'),5'-bisphosphate nucleotidase activity"/>
    <property type="evidence" value="ECO:0007669"/>
    <property type="project" value="UniProtKB-EC"/>
</dbReference>
<dbReference type="Gene3D" id="3.10.310.30">
    <property type="match status" value="1"/>
</dbReference>
<dbReference type="EC" id="3.1.3.7" evidence="3"/>
<dbReference type="SUPFAM" id="SSF64182">
    <property type="entry name" value="DHH phosphoesterases"/>
    <property type="match status" value="1"/>
</dbReference>
<feature type="domain" description="DHHA1" evidence="2">
    <location>
        <begin position="222"/>
        <end position="314"/>
    </location>
</feature>
<dbReference type="InterPro" id="IPR051319">
    <property type="entry name" value="Oligoribo/pAp-PDE_c-di-AMP_PDE"/>
</dbReference>
<keyword evidence="4" id="KW-1185">Reference proteome</keyword>
<dbReference type="Pfam" id="PF01368">
    <property type="entry name" value="DHH"/>
    <property type="match status" value="1"/>
</dbReference>
<dbReference type="Proteomes" id="UP001236559">
    <property type="component" value="Unassembled WGS sequence"/>
</dbReference>
<sequence>MDKFNKFISEARTVVLASHLNPDGDNLGSLLGMYSFFKDKKEVYAIEDDILPENLKFLPNIKFLKKSDEIKIKPDLFITLDCGDEDRIGESAKKIFKSAKKTVNIDHHRTNTNFADLNIVDPKAPATGEILYELLSQMGSLDIDTATCLFTAISSDTGSFKYDSVRERTFEVAGKLLSLGIDLNQITINLFQSRSVEKTSLLVLSVKNILYLQNGKAAIVKVTDEDMLNTGAKKSDADGIVEFVRDIEGVELAVLLKEKGKDTRISTRSKKYIDCTKIVGHFEGGGHIRAAGGTIRFPIIEAEKEVIKVIDEEFKCLEF</sequence>
<dbReference type="RefSeq" id="WP_023056360.1">
    <property type="nucleotide sequence ID" value="NZ_JAUSTN010000001.1"/>
</dbReference>
<feature type="domain" description="DDH" evidence="1">
    <location>
        <begin position="14"/>
        <end position="153"/>
    </location>
</feature>
<evidence type="ECO:0000313" key="3">
    <source>
        <dbReference type="EMBL" id="MDQ0274069.1"/>
    </source>
</evidence>
<dbReference type="Gene3D" id="3.90.1640.10">
    <property type="entry name" value="inorganic pyrophosphatase (n-terminal core)"/>
    <property type="match status" value="1"/>
</dbReference>
<accession>A0ABU0AT79</accession>